<dbReference type="RefSeq" id="WP_378054709.1">
    <property type="nucleotide sequence ID" value="NZ_JBHSIS010000002.1"/>
</dbReference>
<dbReference type="PROSITE" id="PS00109">
    <property type="entry name" value="PROTEIN_KINASE_TYR"/>
    <property type="match status" value="1"/>
</dbReference>
<dbReference type="PROSITE" id="PS50011">
    <property type="entry name" value="PROTEIN_KINASE_DOM"/>
    <property type="match status" value="1"/>
</dbReference>
<feature type="compositionally biased region" description="Low complexity" evidence="8">
    <location>
        <begin position="400"/>
        <end position="462"/>
    </location>
</feature>
<keyword evidence="5 10" id="KW-0418">Kinase</keyword>
<evidence type="ECO:0000256" key="3">
    <source>
        <dbReference type="ARBA" id="ARBA00022679"/>
    </source>
</evidence>
<accession>A0ABV9RVR5</accession>
<dbReference type="InterPro" id="IPR011009">
    <property type="entry name" value="Kinase-like_dom_sf"/>
</dbReference>
<evidence type="ECO:0000256" key="5">
    <source>
        <dbReference type="ARBA" id="ARBA00022777"/>
    </source>
</evidence>
<feature type="region of interest" description="Disordered" evidence="8">
    <location>
        <begin position="356"/>
        <end position="462"/>
    </location>
</feature>
<feature type="compositionally biased region" description="Basic and acidic residues" evidence="8">
    <location>
        <begin position="380"/>
        <end position="399"/>
    </location>
</feature>
<protein>
    <recommendedName>
        <fullName evidence="1">non-specific serine/threonine protein kinase</fullName>
        <ecNumber evidence="1">2.7.11.1</ecNumber>
    </recommendedName>
</protein>
<dbReference type="InterPro" id="IPR017441">
    <property type="entry name" value="Protein_kinase_ATP_BS"/>
</dbReference>
<feature type="binding site" evidence="7">
    <location>
        <position position="35"/>
    </location>
    <ligand>
        <name>ATP</name>
        <dbReference type="ChEBI" id="CHEBI:30616"/>
    </ligand>
</feature>
<evidence type="ECO:0000256" key="7">
    <source>
        <dbReference type="PROSITE-ProRule" id="PRU10141"/>
    </source>
</evidence>
<dbReference type="InterPro" id="IPR000719">
    <property type="entry name" value="Prot_kinase_dom"/>
</dbReference>
<comment type="caution">
    <text evidence="10">The sequence shown here is derived from an EMBL/GenBank/DDBJ whole genome shotgun (WGS) entry which is preliminary data.</text>
</comment>
<evidence type="ECO:0000259" key="9">
    <source>
        <dbReference type="PROSITE" id="PS50011"/>
    </source>
</evidence>
<feature type="compositionally biased region" description="Low complexity" evidence="8">
    <location>
        <begin position="364"/>
        <end position="378"/>
    </location>
</feature>
<dbReference type="EC" id="2.7.11.1" evidence="1"/>
<keyword evidence="6 7" id="KW-0067">ATP-binding</keyword>
<evidence type="ECO:0000256" key="1">
    <source>
        <dbReference type="ARBA" id="ARBA00012513"/>
    </source>
</evidence>
<dbReference type="PANTHER" id="PTHR43289:SF6">
    <property type="entry name" value="SERINE_THREONINE-PROTEIN KINASE NEKL-3"/>
    <property type="match status" value="1"/>
</dbReference>
<dbReference type="Gene3D" id="3.30.200.20">
    <property type="entry name" value="Phosphorylase Kinase, domain 1"/>
    <property type="match status" value="1"/>
</dbReference>
<dbReference type="CDD" id="cd14014">
    <property type="entry name" value="STKc_PknB_like"/>
    <property type="match status" value="1"/>
</dbReference>
<feature type="domain" description="Protein kinase" evidence="9">
    <location>
        <begin position="5"/>
        <end position="263"/>
    </location>
</feature>
<evidence type="ECO:0000313" key="11">
    <source>
        <dbReference type="Proteomes" id="UP001595859"/>
    </source>
</evidence>
<keyword evidence="4 7" id="KW-0547">Nucleotide-binding</keyword>
<evidence type="ECO:0000256" key="6">
    <source>
        <dbReference type="ARBA" id="ARBA00022840"/>
    </source>
</evidence>
<keyword evidence="3 10" id="KW-0808">Transferase</keyword>
<dbReference type="InterPro" id="IPR008266">
    <property type="entry name" value="Tyr_kinase_AS"/>
</dbReference>
<dbReference type="Proteomes" id="UP001595859">
    <property type="component" value="Unassembled WGS sequence"/>
</dbReference>
<dbReference type="PANTHER" id="PTHR43289">
    <property type="entry name" value="MITOGEN-ACTIVATED PROTEIN KINASE KINASE KINASE 20-RELATED"/>
    <property type="match status" value="1"/>
</dbReference>
<dbReference type="Gene3D" id="1.10.510.10">
    <property type="entry name" value="Transferase(Phosphotransferase) domain 1"/>
    <property type="match status" value="1"/>
</dbReference>
<feature type="region of interest" description="Disordered" evidence="8">
    <location>
        <begin position="279"/>
        <end position="317"/>
    </location>
</feature>
<evidence type="ECO:0000256" key="8">
    <source>
        <dbReference type="SAM" id="MobiDB-lite"/>
    </source>
</evidence>
<gene>
    <name evidence="10" type="ORF">ACFPCV_04495</name>
</gene>
<dbReference type="EMBL" id="JBHSIS010000002">
    <property type="protein sequence ID" value="MFC4852754.1"/>
    <property type="molecule type" value="Genomic_DNA"/>
</dbReference>
<dbReference type="SUPFAM" id="SSF56112">
    <property type="entry name" value="Protein kinase-like (PK-like)"/>
    <property type="match status" value="1"/>
</dbReference>
<dbReference type="Pfam" id="PF00069">
    <property type="entry name" value="Pkinase"/>
    <property type="match status" value="1"/>
</dbReference>
<dbReference type="PROSITE" id="PS00107">
    <property type="entry name" value="PROTEIN_KINASE_ATP"/>
    <property type="match status" value="1"/>
</dbReference>
<sequence>MAGRYRLVHRLGTGAMGVVWQGHDERLNRAVAVKKLLLHPGLPADKTAEAVARCLREGRIAAKLQHANVVTVFDVVDEDGVPCLVMEYLRSRSMATVMAEEGPLAPDEVAGIGAQVATALAAAHAAGIVHRDVTPGNILLGDDGSVKLTDFGISRAADDGTVTRTGLFAGTPAYLAPEVALGGEPTPASDVFSLGSALYAAIEGEPPFGLSANALGLLHAVAGGRINPPQRCGPLTDVLTAMLAADPAVRPTASTAADLIAAVSRGEVPESPLPVVVAAPTTPTPPDGSEPADDGITGSTELIRSPAPEPSAPAAPQHVRGPLVLAGAFVVALVAVGLWLLGSSAGLDPADERVPANGTIDGRATPTPVSAPVAPVAVEQTDRGERTDTGEGRTPKADTRQTGTPTTSTSKSPQPTRTASTTPPPTTTDSAPASTTTVTSPPPTTSSEQTTTAPPSTTANAD</sequence>
<name>A0ABV9RVR5_9PSEU</name>
<organism evidence="10 11">
    <name type="scientific">Actinophytocola glycyrrhizae</name>
    <dbReference type="NCBI Taxonomy" id="2044873"/>
    <lineage>
        <taxon>Bacteria</taxon>
        <taxon>Bacillati</taxon>
        <taxon>Actinomycetota</taxon>
        <taxon>Actinomycetes</taxon>
        <taxon>Pseudonocardiales</taxon>
        <taxon>Pseudonocardiaceae</taxon>
    </lineage>
</organism>
<reference evidence="11" key="1">
    <citation type="journal article" date="2019" name="Int. J. Syst. Evol. Microbiol.">
        <title>The Global Catalogue of Microorganisms (GCM) 10K type strain sequencing project: providing services to taxonomists for standard genome sequencing and annotation.</title>
        <authorList>
            <consortium name="The Broad Institute Genomics Platform"/>
            <consortium name="The Broad Institute Genome Sequencing Center for Infectious Disease"/>
            <person name="Wu L."/>
            <person name="Ma J."/>
        </authorList>
    </citation>
    <scope>NUCLEOTIDE SEQUENCE [LARGE SCALE GENOMIC DNA]</scope>
    <source>
        <strain evidence="11">ZS-22-S1</strain>
    </source>
</reference>
<evidence type="ECO:0000256" key="2">
    <source>
        <dbReference type="ARBA" id="ARBA00022527"/>
    </source>
</evidence>
<keyword evidence="11" id="KW-1185">Reference proteome</keyword>
<keyword evidence="2" id="KW-0723">Serine/threonine-protein kinase</keyword>
<proteinExistence type="predicted"/>
<evidence type="ECO:0000313" key="10">
    <source>
        <dbReference type="EMBL" id="MFC4852754.1"/>
    </source>
</evidence>
<evidence type="ECO:0000256" key="4">
    <source>
        <dbReference type="ARBA" id="ARBA00022741"/>
    </source>
</evidence>
<dbReference type="GO" id="GO:0004674">
    <property type="term" value="F:protein serine/threonine kinase activity"/>
    <property type="evidence" value="ECO:0007669"/>
    <property type="project" value="UniProtKB-EC"/>
</dbReference>